<evidence type="ECO:0000313" key="1">
    <source>
        <dbReference type="EMBL" id="KAJ4477633.1"/>
    </source>
</evidence>
<name>A0A9W9A9C3_9AGAR</name>
<dbReference type="AlphaFoldDB" id="A0A9W9A9C3"/>
<gene>
    <name evidence="1" type="ORF">C8J55DRAFT_84641</name>
</gene>
<dbReference type="EMBL" id="JANVFS010000018">
    <property type="protein sequence ID" value="KAJ4477633.1"/>
    <property type="molecule type" value="Genomic_DNA"/>
</dbReference>
<protein>
    <submittedName>
        <fullName evidence="1">Uncharacterized protein</fullName>
    </submittedName>
</protein>
<accession>A0A9W9A9C3</accession>
<comment type="caution">
    <text evidence="1">The sequence shown here is derived from an EMBL/GenBank/DDBJ whole genome shotgun (WGS) entry which is preliminary data.</text>
</comment>
<organism evidence="1 2">
    <name type="scientific">Lentinula lateritia</name>
    <dbReference type="NCBI Taxonomy" id="40482"/>
    <lineage>
        <taxon>Eukaryota</taxon>
        <taxon>Fungi</taxon>
        <taxon>Dikarya</taxon>
        <taxon>Basidiomycota</taxon>
        <taxon>Agaricomycotina</taxon>
        <taxon>Agaricomycetes</taxon>
        <taxon>Agaricomycetidae</taxon>
        <taxon>Agaricales</taxon>
        <taxon>Marasmiineae</taxon>
        <taxon>Omphalotaceae</taxon>
        <taxon>Lentinula</taxon>
    </lineage>
</organism>
<dbReference type="Proteomes" id="UP001150238">
    <property type="component" value="Unassembled WGS sequence"/>
</dbReference>
<proteinExistence type="predicted"/>
<sequence length="85" mass="9054">MQAAPETQIEIIVRNSEEISIVKADPAGAGPAPGPLLPENTLSSLTRLGRLTSKLCCLQSKVVLFLVPKADTLGCTNQKCGFRDM</sequence>
<evidence type="ECO:0000313" key="2">
    <source>
        <dbReference type="Proteomes" id="UP001150238"/>
    </source>
</evidence>
<reference evidence="1" key="1">
    <citation type="submission" date="2022-08" db="EMBL/GenBank/DDBJ databases">
        <authorList>
            <consortium name="DOE Joint Genome Institute"/>
            <person name="Min B."/>
            <person name="Riley R."/>
            <person name="Sierra-Patev S."/>
            <person name="Naranjo-Ortiz M."/>
            <person name="Looney B."/>
            <person name="Konkel Z."/>
            <person name="Slot J.C."/>
            <person name="Sakamoto Y."/>
            <person name="Steenwyk J.L."/>
            <person name="Rokas A."/>
            <person name="Carro J."/>
            <person name="Camarero S."/>
            <person name="Ferreira P."/>
            <person name="Molpeceres G."/>
            <person name="Ruiz-Duenas F.J."/>
            <person name="Serrano A."/>
            <person name="Henrissat B."/>
            <person name="Drula E."/>
            <person name="Hughes K.W."/>
            <person name="Mata J.L."/>
            <person name="Ishikawa N.K."/>
            <person name="Vargas-Isla R."/>
            <person name="Ushijima S."/>
            <person name="Smith C.A."/>
            <person name="Ahrendt S."/>
            <person name="Andreopoulos W."/>
            <person name="He G."/>
            <person name="Labutti K."/>
            <person name="Lipzen A."/>
            <person name="Ng V."/>
            <person name="Sandor L."/>
            <person name="Barry K."/>
            <person name="Martinez A.T."/>
            <person name="Xiao Y."/>
            <person name="Gibbons J.G."/>
            <person name="Terashima K."/>
            <person name="Hibbett D.S."/>
            <person name="Grigoriev I.V."/>
        </authorList>
    </citation>
    <scope>NUCLEOTIDE SEQUENCE</scope>
    <source>
        <strain evidence="1">Sp2 HRB7682 ss15</strain>
    </source>
</reference>
<reference evidence="1" key="2">
    <citation type="journal article" date="2023" name="Proc. Natl. Acad. Sci. U.S.A.">
        <title>A global phylogenomic analysis of the shiitake genus Lentinula.</title>
        <authorList>
            <person name="Sierra-Patev S."/>
            <person name="Min B."/>
            <person name="Naranjo-Ortiz M."/>
            <person name="Looney B."/>
            <person name="Konkel Z."/>
            <person name="Slot J.C."/>
            <person name="Sakamoto Y."/>
            <person name="Steenwyk J.L."/>
            <person name="Rokas A."/>
            <person name="Carro J."/>
            <person name="Camarero S."/>
            <person name="Ferreira P."/>
            <person name="Molpeceres G."/>
            <person name="Ruiz-Duenas F.J."/>
            <person name="Serrano A."/>
            <person name="Henrissat B."/>
            <person name="Drula E."/>
            <person name="Hughes K.W."/>
            <person name="Mata J.L."/>
            <person name="Ishikawa N.K."/>
            <person name="Vargas-Isla R."/>
            <person name="Ushijima S."/>
            <person name="Smith C.A."/>
            <person name="Donoghue J."/>
            <person name="Ahrendt S."/>
            <person name="Andreopoulos W."/>
            <person name="He G."/>
            <person name="LaButti K."/>
            <person name="Lipzen A."/>
            <person name="Ng V."/>
            <person name="Riley R."/>
            <person name="Sandor L."/>
            <person name="Barry K."/>
            <person name="Martinez A.T."/>
            <person name="Xiao Y."/>
            <person name="Gibbons J.G."/>
            <person name="Terashima K."/>
            <person name="Grigoriev I.V."/>
            <person name="Hibbett D."/>
        </authorList>
    </citation>
    <scope>NUCLEOTIDE SEQUENCE</scope>
    <source>
        <strain evidence="1">Sp2 HRB7682 ss15</strain>
    </source>
</reference>